<keyword evidence="1" id="KW-1133">Transmembrane helix</keyword>
<dbReference type="InterPro" id="IPR011853">
    <property type="entry name" value="TRAP_DctM-Dct_fused"/>
</dbReference>
<accession>A0ABC9TXB6</accession>
<feature type="domain" description="TRAP C4-dicarboxylate transport system permease DctM subunit" evidence="2">
    <location>
        <begin position="130"/>
        <end position="567"/>
    </location>
</feature>
<dbReference type="PANTHER" id="PTHR43849:SF2">
    <property type="entry name" value="BLL3936 PROTEIN"/>
    <property type="match status" value="1"/>
</dbReference>
<name>A0ABC9TXB6_CLOSY</name>
<feature type="transmembrane region" description="Helical" evidence="1">
    <location>
        <begin position="311"/>
        <end position="333"/>
    </location>
</feature>
<dbReference type="PANTHER" id="PTHR43849">
    <property type="entry name" value="BLL3936 PROTEIN"/>
    <property type="match status" value="1"/>
</dbReference>
<keyword evidence="1" id="KW-0812">Transmembrane</keyword>
<feature type="transmembrane region" description="Helical" evidence="1">
    <location>
        <begin position="381"/>
        <end position="398"/>
    </location>
</feature>
<feature type="transmembrane region" description="Helical" evidence="1">
    <location>
        <begin position="542"/>
        <end position="559"/>
    </location>
</feature>
<comment type="caution">
    <text evidence="3">The sequence shown here is derived from an EMBL/GenBank/DDBJ whole genome shotgun (WGS) entry which is preliminary data.</text>
</comment>
<feature type="transmembrane region" description="Helical" evidence="1">
    <location>
        <begin position="223"/>
        <end position="246"/>
    </location>
</feature>
<evidence type="ECO:0000259" key="2">
    <source>
        <dbReference type="Pfam" id="PF06808"/>
    </source>
</evidence>
<feature type="transmembrane region" description="Helical" evidence="1">
    <location>
        <begin position="189"/>
        <end position="211"/>
    </location>
</feature>
<dbReference type="AlphaFoldDB" id="A0ABC9TXB6"/>
<dbReference type="Proteomes" id="UP000016491">
    <property type="component" value="Unassembled WGS sequence"/>
</dbReference>
<feature type="transmembrane region" description="Helical" evidence="1">
    <location>
        <begin position="115"/>
        <end position="135"/>
    </location>
</feature>
<keyword evidence="1" id="KW-0472">Membrane</keyword>
<gene>
    <name evidence="3" type="ORF">CLOSYM_02485</name>
</gene>
<feature type="transmembrane region" description="Helical" evidence="1">
    <location>
        <begin position="419"/>
        <end position="444"/>
    </location>
</feature>
<dbReference type="NCBIfam" id="TIGR02123">
    <property type="entry name" value="TRAP_fused"/>
    <property type="match status" value="1"/>
</dbReference>
<dbReference type="Pfam" id="PF06808">
    <property type="entry name" value="DctM"/>
    <property type="match status" value="1"/>
</dbReference>
<feature type="transmembrane region" description="Helical" evidence="1">
    <location>
        <begin position="600"/>
        <end position="616"/>
    </location>
</feature>
<evidence type="ECO:0000313" key="4">
    <source>
        <dbReference type="Proteomes" id="UP000016491"/>
    </source>
</evidence>
<feature type="transmembrane region" description="Helical" evidence="1">
    <location>
        <begin position="60"/>
        <end position="77"/>
    </location>
</feature>
<feature type="transmembrane region" description="Helical" evidence="1">
    <location>
        <begin position="450"/>
        <end position="473"/>
    </location>
</feature>
<feature type="transmembrane region" description="Helical" evidence="1">
    <location>
        <begin position="508"/>
        <end position="530"/>
    </location>
</feature>
<dbReference type="EMBL" id="AWSU01000193">
    <property type="protein sequence ID" value="ERI76648.1"/>
    <property type="molecule type" value="Genomic_DNA"/>
</dbReference>
<proteinExistence type="predicted"/>
<sequence length="649" mass="69179">MALSDFIKKRGGVMTDADEDKGGKKRELEGAWKYIITALCLSLAAFQLYAAGSGLVDDKYVVSVHLAVIILLIYLLFPATKHSSSKAPTVIDIILGLLSFCAALYVAVFAKKINAQMGIPTKMDLIFGVICLVLVLEATRRAIGMAMPIVACVFLLYAVFGRQIPGVFRHAGFTVSKIIKLLYLTDEGIFGTALNTSATYVVLFIFFGAIMSEIGMSKFLSNLALALAGGSVGGPAKVSALASGLMGTVSGSTSANVATTGVMTIPLMKSVGYSPEYAGAVECVASAGGQIMPPVMGAAAFLMAQFIGVQYSVIVFAAIIPAFLYYLCVWVSVELRARRQGLKTLEKDQIPKLGSTFGDYGHMAIPLIALIYFLSVKGYNPIYAAWLSILIAIVVSFFRKSSRLTLRRFCRALENGVKGTMSVAIACACAGIVIGVISLTGFGLVFSLNIFKLALGIKFLALFLAMAASIILGMGLPTTACYIVTALTLAPALVNMGVPLLAAHFFVFYFAIMSTITPPVALSSFVAAGLAQSDPLKTGVSAFRLAIAGFIIPFMLVYKPALLLTGTTVPAVIYNLAIAIIGVIVLAMASEGYVMGVLKLWQRLILLACVIGLLILDERGDLVALPIILLILFFQRREWKKRREAADRA</sequence>
<organism evidence="3 4">
    <name type="scientific">[Clostridium] symbiosum ATCC 14940</name>
    <dbReference type="NCBI Taxonomy" id="411472"/>
    <lineage>
        <taxon>Bacteria</taxon>
        <taxon>Bacillati</taxon>
        <taxon>Bacillota</taxon>
        <taxon>Clostridia</taxon>
        <taxon>Lachnospirales</taxon>
        <taxon>Lachnospiraceae</taxon>
        <taxon>Otoolea</taxon>
    </lineage>
</organism>
<protein>
    <submittedName>
        <fullName evidence="3">ATP synthase F0, A subunit</fullName>
    </submittedName>
</protein>
<dbReference type="RefSeq" id="WP_003509692.1">
    <property type="nucleotide sequence ID" value="NZ_KE992995.1"/>
</dbReference>
<feature type="transmembrane region" description="Helical" evidence="1">
    <location>
        <begin position="31"/>
        <end position="48"/>
    </location>
</feature>
<dbReference type="InterPro" id="IPR010656">
    <property type="entry name" value="DctM"/>
</dbReference>
<evidence type="ECO:0000313" key="3">
    <source>
        <dbReference type="EMBL" id="ERI76648.1"/>
    </source>
</evidence>
<feature type="transmembrane region" description="Helical" evidence="1">
    <location>
        <begin position="142"/>
        <end position="160"/>
    </location>
</feature>
<feature type="transmembrane region" description="Helical" evidence="1">
    <location>
        <begin position="89"/>
        <end position="109"/>
    </location>
</feature>
<feature type="transmembrane region" description="Helical" evidence="1">
    <location>
        <begin position="353"/>
        <end position="375"/>
    </location>
</feature>
<reference evidence="3 4" key="1">
    <citation type="submission" date="2013-07" db="EMBL/GenBank/DDBJ databases">
        <authorList>
            <person name="Weinstock G."/>
            <person name="Sodergren E."/>
            <person name="Wylie T."/>
            <person name="Fulton L."/>
            <person name="Fulton R."/>
            <person name="Fronick C."/>
            <person name="O'Laughlin M."/>
            <person name="Godfrey J."/>
            <person name="Miner T."/>
            <person name="Herter B."/>
            <person name="Appelbaum E."/>
            <person name="Cordes M."/>
            <person name="Lek S."/>
            <person name="Wollam A."/>
            <person name="Pepin K.H."/>
            <person name="Palsikar V.B."/>
            <person name="Mitreva M."/>
            <person name="Wilson R.K."/>
        </authorList>
    </citation>
    <scope>NUCLEOTIDE SEQUENCE [LARGE SCALE GENOMIC DNA]</scope>
    <source>
        <strain evidence="3 4">ATCC 14940</strain>
    </source>
</reference>
<evidence type="ECO:0000256" key="1">
    <source>
        <dbReference type="SAM" id="Phobius"/>
    </source>
</evidence>
<feature type="transmembrane region" description="Helical" evidence="1">
    <location>
        <begin position="571"/>
        <end position="588"/>
    </location>
</feature>